<dbReference type="AlphaFoldDB" id="A0A151GHL7"/>
<dbReference type="Pfam" id="PF21858">
    <property type="entry name" value="DUF6914"/>
    <property type="match status" value="1"/>
</dbReference>
<dbReference type="Proteomes" id="UP000076580">
    <property type="component" value="Chromosome 02"/>
</dbReference>
<dbReference type="InParanoid" id="A0A151GHL7"/>
<comment type="caution">
    <text evidence="1">The sequence shown here is derived from an EMBL/GenBank/DDBJ whole genome shotgun (WGS) entry which is preliminary data.</text>
</comment>
<dbReference type="RefSeq" id="XP_040655884.1">
    <property type="nucleotide sequence ID" value="XM_040800851.1"/>
</dbReference>
<protein>
    <submittedName>
        <fullName evidence="1">Uncharacterized protein</fullName>
    </submittedName>
</protein>
<dbReference type="EMBL" id="LAYC01000002">
    <property type="protein sequence ID" value="KYK56532.1"/>
    <property type="molecule type" value="Genomic_DNA"/>
</dbReference>
<reference evidence="1 2" key="1">
    <citation type="journal article" date="2016" name="Sci. Rep.">
        <title>Insights into Adaptations to a Near-Obligate Nematode Endoparasitic Lifestyle from the Finished Genome of Drechmeria coniospora.</title>
        <authorList>
            <person name="Zhang L."/>
            <person name="Zhou Z."/>
            <person name="Guo Q."/>
            <person name="Fokkens L."/>
            <person name="Miskei M."/>
            <person name="Pocsi I."/>
            <person name="Zhang W."/>
            <person name="Chen M."/>
            <person name="Wang L."/>
            <person name="Sun Y."/>
            <person name="Donzelli B.G."/>
            <person name="Gibson D.M."/>
            <person name="Nelson D.R."/>
            <person name="Luo J.G."/>
            <person name="Rep M."/>
            <person name="Liu H."/>
            <person name="Yang S."/>
            <person name="Wang J."/>
            <person name="Krasnoff S.B."/>
            <person name="Xu Y."/>
            <person name="Molnar I."/>
            <person name="Lin M."/>
        </authorList>
    </citation>
    <scope>NUCLEOTIDE SEQUENCE [LARGE SCALE GENOMIC DNA]</scope>
    <source>
        <strain evidence="1 2">ARSEF 6962</strain>
    </source>
</reference>
<dbReference type="InterPro" id="IPR054208">
    <property type="entry name" value="DUF6914"/>
</dbReference>
<sequence length="181" mass="20974">MVRLVSVALHHRDRFSEECFRKTLGYQSYHWGIIIMPQEGQGQLCHTFEATDASEIDPVTFRLQNPTMDWWMRSRLDVHLELSGKLLGRIVIGQVPEEMSTADLKDVFDKVPLPVKDTHPQQSCVTWAVDAIRHLQRLGWVSEFQLDQFMDSALAYGHDRMLKDGKSTEPKVKYYSVEQPQ</sequence>
<organism evidence="1 2">
    <name type="scientific">Drechmeria coniospora</name>
    <name type="common">Nematophagous fungus</name>
    <name type="synonym">Meria coniospora</name>
    <dbReference type="NCBI Taxonomy" id="98403"/>
    <lineage>
        <taxon>Eukaryota</taxon>
        <taxon>Fungi</taxon>
        <taxon>Dikarya</taxon>
        <taxon>Ascomycota</taxon>
        <taxon>Pezizomycotina</taxon>
        <taxon>Sordariomycetes</taxon>
        <taxon>Hypocreomycetidae</taxon>
        <taxon>Hypocreales</taxon>
        <taxon>Ophiocordycipitaceae</taxon>
        <taxon>Drechmeria</taxon>
    </lineage>
</organism>
<gene>
    <name evidence="1" type="ORF">DCS_03532</name>
</gene>
<proteinExistence type="predicted"/>
<dbReference type="GeneID" id="63716175"/>
<accession>A0A151GHL7</accession>
<evidence type="ECO:0000313" key="2">
    <source>
        <dbReference type="Proteomes" id="UP000076580"/>
    </source>
</evidence>
<name>A0A151GHL7_DRECN</name>
<keyword evidence="2" id="KW-1185">Reference proteome</keyword>
<evidence type="ECO:0000313" key="1">
    <source>
        <dbReference type="EMBL" id="KYK56532.1"/>
    </source>
</evidence>
<dbReference type="STRING" id="98403.A0A151GHL7"/>
<dbReference type="OrthoDB" id="4924482at2759"/>